<dbReference type="AlphaFoldDB" id="A0A1G5Z3D7"/>
<dbReference type="OrthoDB" id="812447at2"/>
<keyword evidence="2" id="KW-1185">Reference proteome</keyword>
<dbReference type="InterPro" id="IPR026444">
    <property type="entry name" value="Secre_tail"/>
</dbReference>
<evidence type="ECO:0000313" key="1">
    <source>
        <dbReference type="EMBL" id="SDA89408.1"/>
    </source>
</evidence>
<proteinExistence type="predicted"/>
<dbReference type="NCBIfam" id="TIGR04183">
    <property type="entry name" value="Por_Secre_tail"/>
    <property type="match status" value="1"/>
</dbReference>
<name>A0A1G5Z3D7_9BACT</name>
<organism evidence="1 2">
    <name type="scientific">Algoriphagus alkaliphilus</name>
    <dbReference type="NCBI Taxonomy" id="279824"/>
    <lineage>
        <taxon>Bacteria</taxon>
        <taxon>Pseudomonadati</taxon>
        <taxon>Bacteroidota</taxon>
        <taxon>Cytophagia</taxon>
        <taxon>Cytophagales</taxon>
        <taxon>Cyclobacteriaceae</taxon>
        <taxon>Algoriphagus</taxon>
    </lineage>
</organism>
<dbReference type="Proteomes" id="UP000198756">
    <property type="component" value="Unassembled WGS sequence"/>
</dbReference>
<dbReference type="Gene3D" id="2.60.40.10">
    <property type="entry name" value="Immunoglobulins"/>
    <property type="match status" value="1"/>
</dbReference>
<reference evidence="2" key="1">
    <citation type="submission" date="2016-10" db="EMBL/GenBank/DDBJ databases">
        <authorList>
            <person name="Varghese N."/>
            <person name="Submissions S."/>
        </authorList>
    </citation>
    <scope>NUCLEOTIDE SEQUENCE [LARGE SCALE GENOMIC DNA]</scope>
    <source>
        <strain evidence="2">DSM 22703</strain>
    </source>
</reference>
<sequence>MDAICFTASLSAFFTCRIYRLFLSVAGVCLVLQFSFSQEINAYKTISSGDFHNIFIWVVWDGTSWNPAVVKPGQANDVYINQTHTLRLLGNEEIKNLFINAETGAGQKLNLNGYNLNVFGSLQAFSGPAPGSPSNAWNSQNWIGNSINSTLTFKGSSRTLIEKNSWSAQTTQSRFSVIFEANAGEQFVLEAPFKTLSFTVRSGQVLQKLDVSVIPNVCFTLSFNTETAVYGAGPFGEMIIEPGATFISECNANILNRSTSGTVSALNFDLRNGGTLILEGANPRIESANFQLNGRIIHRGGTSPKTFLSSSYADSATPTAVRDLELQGSQNLSLPNQLTLLGNLEKSETGNFITNATTLTLAGANAQQILGFPLVIRDLILSKTGGDFFPNSNLTILRSLTLNQGSMDLQGNNLLINTGLAGSLNYSAGSWKNLGQFTYFGIPANLNGTNSTFPYEDTRNGGIRKVQLLGTSAGGNLSINFTEYKGAEYNSGFDDVDGTPILYRLFSYFHFSNLSPSTNTLELRISANDLIVDNVDDLRIVGTGYAAPGNHLAGLDPDELWARRELTFADLLGVNFTVGSFRTLSILPLTWLELNSESTKDGNLIKWKVAREKENLLFEVYRSEVSNLKWKKIGEEGSKGDSDLIQEYSYLDRTAEKFQSYFYKIRQIDNDGRDSWSHVIRKNKAITIQSNTIQIFPNPHAFGEISINLKAGSEYEISVLDFSGRLIKRFVYSKIDFSTTLKDLRPGAYIVWISDGNYFHQIKFFKN</sequence>
<gene>
    <name evidence="1" type="ORF">SAMN03080617_03176</name>
</gene>
<accession>A0A1G5Z3D7</accession>
<dbReference type="InterPro" id="IPR013783">
    <property type="entry name" value="Ig-like_fold"/>
</dbReference>
<dbReference type="STRING" id="279824.SAMN03080617_03176"/>
<dbReference type="RefSeq" id="WP_092731856.1">
    <property type="nucleotide sequence ID" value="NZ_FMXE01000025.1"/>
</dbReference>
<protein>
    <submittedName>
        <fullName evidence="1">Por secretion system C-terminal sorting domain-containing protein</fullName>
    </submittedName>
</protein>
<dbReference type="EMBL" id="FMXE01000025">
    <property type="protein sequence ID" value="SDA89408.1"/>
    <property type="molecule type" value="Genomic_DNA"/>
</dbReference>
<evidence type="ECO:0000313" key="2">
    <source>
        <dbReference type="Proteomes" id="UP000198756"/>
    </source>
</evidence>